<dbReference type="EMBL" id="CP091430">
    <property type="protein sequence ID" value="UVI28781.1"/>
    <property type="molecule type" value="Genomic_DNA"/>
</dbReference>
<dbReference type="PANTHER" id="PTHR43333:SF1">
    <property type="entry name" value="D-ISOMER SPECIFIC 2-HYDROXYACID DEHYDROGENASE NAD-BINDING DOMAIN-CONTAINING PROTEIN"/>
    <property type="match status" value="1"/>
</dbReference>
<comment type="similarity">
    <text evidence="1 4">Belongs to the D-isomer specific 2-hydroxyacid dehydrogenase family.</text>
</comment>
<keyword evidence="8" id="KW-1185">Reference proteome</keyword>
<evidence type="ECO:0000259" key="6">
    <source>
        <dbReference type="Pfam" id="PF02826"/>
    </source>
</evidence>
<keyword evidence="2 4" id="KW-0560">Oxidoreductase</keyword>
<accession>A0ABY5S4H6</accession>
<keyword evidence="3" id="KW-0520">NAD</keyword>
<evidence type="ECO:0000256" key="1">
    <source>
        <dbReference type="ARBA" id="ARBA00005854"/>
    </source>
</evidence>
<dbReference type="Gene3D" id="3.40.50.720">
    <property type="entry name" value="NAD(P)-binding Rossmann-like Domain"/>
    <property type="match status" value="2"/>
</dbReference>
<evidence type="ECO:0000259" key="5">
    <source>
        <dbReference type="Pfam" id="PF00389"/>
    </source>
</evidence>
<dbReference type="InterPro" id="IPR006140">
    <property type="entry name" value="D-isomer_DH_NAD-bd"/>
</dbReference>
<dbReference type="InterPro" id="IPR036291">
    <property type="entry name" value="NAD(P)-bd_dom_sf"/>
</dbReference>
<feature type="domain" description="D-isomer specific 2-hydroxyacid dehydrogenase NAD-binding" evidence="6">
    <location>
        <begin position="105"/>
        <end position="279"/>
    </location>
</feature>
<evidence type="ECO:0000256" key="4">
    <source>
        <dbReference type="RuleBase" id="RU003719"/>
    </source>
</evidence>
<name>A0ABY5S4H6_9BACL</name>
<dbReference type="RefSeq" id="WP_258384869.1">
    <property type="nucleotide sequence ID" value="NZ_CP091430.1"/>
</dbReference>
<organism evidence="7 8">
    <name type="scientific">Paenibacillus spongiae</name>
    <dbReference type="NCBI Taxonomy" id="2909671"/>
    <lineage>
        <taxon>Bacteria</taxon>
        <taxon>Bacillati</taxon>
        <taxon>Bacillota</taxon>
        <taxon>Bacilli</taxon>
        <taxon>Bacillales</taxon>
        <taxon>Paenibacillaceae</taxon>
        <taxon>Paenibacillus</taxon>
    </lineage>
</organism>
<dbReference type="Pfam" id="PF00389">
    <property type="entry name" value="2-Hacid_dh"/>
    <property type="match status" value="1"/>
</dbReference>
<evidence type="ECO:0000313" key="7">
    <source>
        <dbReference type="EMBL" id="UVI28781.1"/>
    </source>
</evidence>
<protein>
    <submittedName>
        <fullName evidence="7">D-2-hydroxyacid dehydrogenase</fullName>
    </submittedName>
</protein>
<dbReference type="CDD" id="cd05300">
    <property type="entry name" value="2-Hacid_dh_1"/>
    <property type="match status" value="1"/>
</dbReference>
<dbReference type="PANTHER" id="PTHR43333">
    <property type="entry name" value="2-HACID_DH_C DOMAIN-CONTAINING PROTEIN"/>
    <property type="match status" value="1"/>
</dbReference>
<reference evidence="7" key="1">
    <citation type="submission" date="2022-01" db="EMBL/GenBank/DDBJ databases">
        <title>Paenibacillus spongiae sp. nov., isolated from marine sponge.</title>
        <authorList>
            <person name="Li Z."/>
            <person name="Zhang M."/>
        </authorList>
    </citation>
    <scope>NUCLEOTIDE SEQUENCE</scope>
    <source>
        <strain evidence="7">PHS-Z3</strain>
    </source>
</reference>
<dbReference type="Pfam" id="PF02826">
    <property type="entry name" value="2-Hacid_dh_C"/>
    <property type="match status" value="1"/>
</dbReference>
<gene>
    <name evidence="7" type="ORF">L1F29_25565</name>
</gene>
<evidence type="ECO:0000256" key="3">
    <source>
        <dbReference type="ARBA" id="ARBA00023027"/>
    </source>
</evidence>
<evidence type="ECO:0000313" key="8">
    <source>
        <dbReference type="Proteomes" id="UP001057877"/>
    </source>
</evidence>
<dbReference type="InterPro" id="IPR006139">
    <property type="entry name" value="D-isomer_2_OHA_DH_cat_dom"/>
</dbReference>
<proteinExistence type="inferred from homology"/>
<sequence length="317" mass="34804">MSTIAVVHSLEEKLLARIIDAAPGWTVIGGQASMKDMAILSEAEIIFGWNSAVKEAALLPDSKLKWVQNWGAGVERLPLAELDGRGIQVTNATGVHPNPISETIFAMLLAFTRELHLSVRNQQMRQWARHGDMRELHGSTIGILGVGAIGMETAKVAKAFNMTVLGVRRSGRPEANVDRMHEMKELPEVLRQCDYVVNCLPHTAETEHLIGREAFDAMKPSAYYINIGRGMTTDTEALLDALKSGKIAGAGLDVFEQEPLPPEHPLWSMANVIITPHNAGSTPQYMNRLIDIFTANLKQYVQGQPLPLNIVKPEAGY</sequence>
<feature type="domain" description="D-isomer specific 2-hydroxyacid dehydrogenase catalytic" evidence="5">
    <location>
        <begin position="37"/>
        <end position="307"/>
    </location>
</feature>
<dbReference type="SUPFAM" id="SSF52283">
    <property type="entry name" value="Formate/glycerate dehydrogenase catalytic domain-like"/>
    <property type="match status" value="1"/>
</dbReference>
<dbReference type="Proteomes" id="UP001057877">
    <property type="component" value="Chromosome"/>
</dbReference>
<dbReference type="SUPFAM" id="SSF51735">
    <property type="entry name" value="NAD(P)-binding Rossmann-fold domains"/>
    <property type="match status" value="1"/>
</dbReference>
<evidence type="ECO:0000256" key="2">
    <source>
        <dbReference type="ARBA" id="ARBA00023002"/>
    </source>
</evidence>